<proteinExistence type="predicted"/>
<dbReference type="SUPFAM" id="SSF55729">
    <property type="entry name" value="Acyl-CoA N-acyltransferases (Nat)"/>
    <property type="match status" value="1"/>
</dbReference>
<evidence type="ECO:0000256" key="1">
    <source>
        <dbReference type="ARBA" id="ARBA00022679"/>
    </source>
</evidence>
<keyword evidence="5" id="KW-1185">Reference proteome</keyword>
<dbReference type="InterPro" id="IPR016181">
    <property type="entry name" value="Acyl_CoA_acyltransferase"/>
</dbReference>
<name>A0ABQ1VGC9_9RHOB</name>
<dbReference type="Gene3D" id="3.40.630.30">
    <property type="match status" value="1"/>
</dbReference>
<sequence>MVLLRGARQEDVPAIAAIWNPIIRDTVITFWPTERSEAEIAALVRDRQSDGRPFMVAEADGGILGFATYSQFRNGGGYARSMEHTIYLAPQARNSGTGRLLLAALEDHARTCGHRLMIGGITASNEGSLRFHARAGYQEWGRIPCAGWKFGAFHDLILMGKDLDKSEQTATP</sequence>
<dbReference type="InterPro" id="IPR000182">
    <property type="entry name" value="GNAT_dom"/>
</dbReference>
<comment type="caution">
    <text evidence="4">The sequence shown here is derived from an EMBL/GenBank/DDBJ whole genome shotgun (WGS) entry which is preliminary data.</text>
</comment>
<accession>A0ABQ1VGC9</accession>
<dbReference type="Pfam" id="PF00583">
    <property type="entry name" value="Acetyltransf_1"/>
    <property type="match status" value="1"/>
</dbReference>
<dbReference type="RefSeq" id="WP_229665039.1">
    <property type="nucleotide sequence ID" value="NZ_BMIV01000002.1"/>
</dbReference>
<keyword evidence="1" id="KW-0808">Transferase</keyword>
<dbReference type="EMBL" id="BMIV01000002">
    <property type="protein sequence ID" value="GGF59370.1"/>
    <property type="molecule type" value="Genomic_DNA"/>
</dbReference>
<keyword evidence="2" id="KW-0012">Acyltransferase</keyword>
<gene>
    <name evidence="4" type="ORF">GCM10011402_09240</name>
</gene>
<dbReference type="Proteomes" id="UP000640509">
    <property type="component" value="Unassembled WGS sequence"/>
</dbReference>
<dbReference type="PROSITE" id="PS51186">
    <property type="entry name" value="GNAT"/>
    <property type="match status" value="1"/>
</dbReference>
<dbReference type="PANTHER" id="PTHR43072">
    <property type="entry name" value="N-ACETYLTRANSFERASE"/>
    <property type="match status" value="1"/>
</dbReference>
<protein>
    <submittedName>
        <fullName evidence="4">N-acetyltransferase</fullName>
    </submittedName>
</protein>
<feature type="domain" description="N-acetyltransferase" evidence="3">
    <location>
        <begin position="2"/>
        <end position="164"/>
    </location>
</feature>
<evidence type="ECO:0000259" key="3">
    <source>
        <dbReference type="PROSITE" id="PS51186"/>
    </source>
</evidence>
<organism evidence="4 5">
    <name type="scientific">Paracoccus acridae</name>
    <dbReference type="NCBI Taxonomy" id="1795310"/>
    <lineage>
        <taxon>Bacteria</taxon>
        <taxon>Pseudomonadati</taxon>
        <taxon>Pseudomonadota</taxon>
        <taxon>Alphaproteobacteria</taxon>
        <taxon>Rhodobacterales</taxon>
        <taxon>Paracoccaceae</taxon>
        <taxon>Paracoccus</taxon>
    </lineage>
</organism>
<dbReference type="CDD" id="cd04301">
    <property type="entry name" value="NAT_SF"/>
    <property type="match status" value="1"/>
</dbReference>
<reference evidence="5" key="1">
    <citation type="journal article" date="2019" name="Int. J. Syst. Evol. Microbiol.">
        <title>The Global Catalogue of Microorganisms (GCM) 10K type strain sequencing project: providing services to taxonomists for standard genome sequencing and annotation.</title>
        <authorList>
            <consortium name="The Broad Institute Genomics Platform"/>
            <consortium name="The Broad Institute Genome Sequencing Center for Infectious Disease"/>
            <person name="Wu L."/>
            <person name="Ma J."/>
        </authorList>
    </citation>
    <scope>NUCLEOTIDE SEQUENCE [LARGE SCALE GENOMIC DNA]</scope>
    <source>
        <strain evidence="5">CGMCC 1.15419</strain>
    </source>
</reference>
<dbReference type="PANTHER" id="PTHR43072:SF23">
    <property type="entry name" value="UPF0039 PROTEIN C11D3.02C"/>
    <property type="match status" value="1"/>
</dbReference>
<evidence type="ECO:0000313" key="4">
    <source>
        <dbReference type="EMBL" id="GGF59370.1"/>
    </source>
</evidence>
<evidence type="ECO:0000256" key="2">
    <source>
        <dbReference type="ARBA" id="ARBA00023315"/>
    </source>
</evidence>
<evidence type="ECO:0000313" key="5">
    <source>
        <dbReference type="Proteomes" id="UP000640509"/>
    </source>
</evidence>